<proteinExistence type="predicted"/>
<name>A0A6C0AZ57_9ZZZZ</name>
<dbReference type="EMBL" id="MN738810">
    <property type="protein sequence ID" value="QHS84600.1"/>
    <property type="molecule type" value="Genomic_DNA"/>
</dbReference>
<dbReference type="AlphaFoldDB" id="A0A6C0AZ57"/>
<evidence type="ECO:0000256" key="1">
    <source>
        <dbReference type="SAM" id="MobiDB-lite"/>
    </source>
</evidence>
<evidence type="ECO:0000313" key="2">
    <source>
        <dbReference type="EMBL" id="QHS84600.1"/>
    </source>
</evidence>
<reference evidence="2" key="1">
    <citation type="journal article" date="2020" name="Nature">
        <title>Giant virus diversity and host interactions through global metagenomics.</title>
        <authorList>
            <person name="Schulz F."/>
            <person name="Roux S."/>
            <person name="Paez-Espino D."/>
            <person name="Jungbluth S."/>
            <person name="Walsh D.A."/>
            <person name="Denef V.J."/>
            <person name="McMahon K.D."/>
            <person name="Konstantinidis K.T."/>
            <person name="Eloe-Fadrosh E.A."/>
            <person name="Kyrpides N.C."/>
            <person name="Woyke T."/>
        </authorList>
    </citation>
    <scope>NUCLEOTIDE SEQUENCE</scope>
    <source>
        <strain evidence="2">GVMAG-S-ERX556022-25</strain>
    </source>
</reference>
<accession>A0A6C0AZ57</accession>
<organism evidence="2">
    <name type="scientific">viral metagenome</name>
    <dbReference type="NCBI Taxonomy" id="1070528"/>
    <lineage>
        <taxon>unclassified sequences</taxon>
        <taxon>metagenomes</taxon>
        <taxon>organismal metagenomes</taxon>
    </lineage>
</organism>
<feature type="region of interest" description="Disordered" evidence="1">
    <location>
        <begin position="156"/>
        <end position="179"/>
    </location>
</feature>
<protein>
    <submittedName>
        <fullName evidence="2">Uncharacterized protein</fullName>
    </submittedName>
</protein>
<sequence length="179" mass="20150">MPSLRIQKVENKAQPIKSVEQKELSIEETIANTIYNLKQQFGETRITAATIHLVLKETIELVEKFSCPSAEKREHVVNIVKSLIIDLVDDPNEEKILLEIIDRKILENTIDLIILATKGELNINNKVVQKKVISYTKSVLPVLIDGLVHLFNSCKPKKSSNKSKNKEPVVPSDTSTNNV</sequence>